<dbReference type="SUPFAM" id="SSF55298">
    <property type="entry name" value="YjgF-like"/>
    <property type="match status" value="1"/>
</dbReference>
<evidence type="ECO:0000313" key="1">
    <source>
        <dbReference type="EMBL" id="GAQ82130.1"/>
    </source>
</evidence>
<dbReference type="EMBL" id="DF237050">
    <property type="protein sequence ID" value="GAQ82130.1"/>
    <property type="molecule type" value="Genomic_DNA"/>
</dbReference>
<sequence>MEKPEGSVQRVFSGAVWEPSAGYCRGIRSGKTIAVSGTTSLDDQGKLYAPGDPYEQAKRCLQIIEKALLGLGAERKHVIRTRMFVTDVSRFQEFARAHGEFFKDCPPASSMLGISGLVDLGMLIEIEADAVISD</sequence>
<dbReference type="PANTHER" id="PTHR43857">
    <property type="entry name" value="BLR7761 PROTEIN"/>
    <property type="match status" value="1"/>
</dbReference>
<evidence type="ECO:0000313" key="2">
    <source>
        <dbReference type="Proteomes" id="UP000054558"/>
    </source>
</evidence>
<protein>
    <recommendedName>
        <fullName evidence="3">RidA family protein</fullName>
    </recommendedName>
</protein>
<reference evidence="1 2" key="1">
    <citation type="journal article" date="2014" name="Nat. Commun.">
        <title>Klebsormidium flaccidum genome reveals primary factors for plant terrestrial adaptation.</title>
        <authorList>
            <person name="Hori K."/>
            <person name="Maruyama F."/>
            <person name="Fujisawa T."/>
            <person name="Togashi T."/>
            <person name="Yamamoto N."/>
            <person name="Seo M."/>
            <person name="Sato S."/>
            <person name="Yamada T."/>
            <person name="Mori H."/>
            <person name="Tajima N."/>
            <person name="Moriyama T."/>
            <person name="Ikeuchi M."/>
            <person name="Watanabe M."/>
            <person name="Wada H."/>
            <person name="Kobayashi K."/>
            <person name="Saito M."/>
            <person name="Masuda T."/>
            <person name="Sasaki-Sekimoto Y."/>
            <person name="Mashiguchi K."/>
            <person name="Awai K."/>
            <person name="Shimojima M."/>
            <person name="Masuda S."/>
            <person name="Iwai M."/>
            <person name="Nobusawa T."/>
            <person name="Narise T."/>
            <person name="Kondo S."/>
            <person name="Saito H."/>
            <person name="Sato R."/>
            <person name="Murakawa M."/>
            <person name="Ihara Y."/>
            <person name="Oshima-Yamada Y."/>
            <person name="Ohtaka K."/>
            <person name="Satoh M."/>
            <person name="Sonobe K."/>
            <person name="Ishii M."/>
            <person name="Ohtani R."/>
            <person name="Kanamori-Sato M."/>
            <person name="Honoki R."/>
            <person name="Miyazaki D."/>
            <person name="Mochizuki H."/>
            <person name="Umetsu J."/>
            <person name="Higashi K."/>
            <person name="Shibata D."/>
            <person name="Kamiya Y."/>
            <person name="Sato N."/>
            <person name="Nakamura Y."/>
            <person name="Tabata S."/>
            <person name="Ida S."/>
            <person name="Kurokawa K."/>
            <person name="Ohta H."/>
        </authorList>
    </citation>
    <scope>NUCLEOTIDE SEQUENCE [LARGE SCALE GENOMIC DNA]</scope>
    <source>
        <strain evidence="1 2">NIES-2285</strain>
    </source>
</reference>
<dbReference type="Proteomes" id="UP000054558">
    <property type="component" value="Unassembled WGS sequence"/>
</dbReference>
<accession>A0A1Y1HU28</accession>
<dbReference type="OrthoDB" id="686384at2759"/>
<evidence type="ECO:0008006" key="3">
    <source>
        <dbReference type="Google" id="ProtNLM"/>
    </source>
</evidence>
<dbReference type="PANTHER" id="PTHR43857:SF1">
    <property type="entry name" value="YJGH FAMILY PROTEIN"/>
    <property type="match status" value="1"/>
</dbReference>
<organism evidence="1 2">
    <name type="scientific">Klebsormidium nitens</name>
    <name type="common">Green alga</name>
    <name type="synonym">Ulothrix nitens</name>
    <dbReference type="NCBI Taxonomy" id="105231"/>
    <lineage>
        <taxon>Eukaryota</taxon>
        <taxon>Viridiplantae</taxon>
        <taxon>Streptophyta</taxon>
        <taxon>Klebsormidiophyceae</taxon>
        <taxon>Klebsormidiales</taxon>
        <taxon>Klebsormidiaceae</taxon>
        <taxon>Klebsormidium</taxon>
    </lineage>
</organism>
<name>A0A1Y1HU28_KLENI</name>
<dbReference type="AlphaFoldDB" id="A0A1Y1HU28"/>
<dbReference type="STRING" id="105231.A0A1Y1HU28"/>
<dbReference type="Pfam" id="PF01042">
    <property type="entry name" value="Ribonuc_L-PSP"/>
    <property type="match status" value="1"/>
</dbReference>
<dbReference type="Gene3D" id="3.30.1330.40">
    <property type="entry name" value="RutC-like"/>
    <property type="match status" value="1"/>
</dbReference>
<dbReference type="InterPro" id="IPR035959">
    <property type="entry name" value="RutC-like_sf"/>
</dbReference>
<proteinExistence type="predicted"/>
<keyword evidence="2" id="KW-1185">Reference proteome</keyword>
<gene>
    <name evidence="1" type="ORF">KFL_001010150</name>
</gene>
<dbReference type="InterPro" id="IPR006175">
    <property type="entry name" value="YjgF/YER057c/UK114"/>
</dbReference>
<dbReference type="CDD" id="cd06154">
    <property type="entry name" value="YjgF_YER057c_UK114_like_6"/>
    <property type="match status" value="1"/>
</dbReference>
<dbReference type="OMA" id="VRVKMFV"/>